<sequence>MTELKDLLSQAETGDLRKFSKLEASLVQTEVQQRPNSRAQNDINRHAQVTDLNVNELDFDFNLDATHYPLHNLNSLQQVLDAVQCHEHLKRSDNFSSETDIDCLHVDSLKAEWRTLDDKGMVDFLEAKFIKLTFSTVDDTNITRKTPRGSRLAVFFVPLVPAEGTSYGARARITQENAELLIRKLQINPLFVLNLLGRPDYWAPKSHWETDVDGKLAACGLFCQHPRWNLHFQGSPVSVYSRHDVSRNLTTYIISHKPADTSINALRSILNIAIDTSSKSNMPAIFMDAPFEIHVILSTLSLESSKHHVKRFQRFMWTQINKVNDHLAGLETSDRSRLGDLTKQLQIVSQNADSHIANADVAIFTASAIRDAHSRLAPWLPSSRTFIQRRVEDSISYVISSMEKQKTWFLNYKQRKDSTMSLVYNLVTQQDAANNIQIARSMKEDSTSMTSIAVLTMAFLPGTFVATVVDAEIFGASVRDKLWLIWVTITIPLTVAVMVSWWLYQRMQNSRKMLKPVVSNGDNDTSMSAVEDKRRGSFRRRSVFSSFSFGSRLSRQRTVVGEEIRQFGIYLVRSEILRDVGP</sequence>
<evidence type="ECO:0000256" key="1">
    <source>
        <dbReference type="SAM" id="Phobius"/>
    </source>
</evidence>
<dbReference type="RefSeq" id="XP_056499748.1">
    <property type="nucleotide sequence ID" value="XM_056646307.1"/>
</dbReference>
<dbReference type="OrthoDB" id="2830640at2759"/>
<dbReference type="EMBL" id="JAPQKT010000006">
    <property type="protein sequence ID" value="KAJ5227383.1"/>
    <property type="molecule type" value="Genomic_DNA"/>
</dbReference>
<reference evidence="2" key="1">
    <citation type="submission" date="2022-11" db="EMBL/GenBank/DDBJ databases">
        <authorList>
            <person name="Petersen C."/>
        </authorList>
    </citation>
    <scope>NUCLEOTIDE SEQUENCE</scope>
    <source>
        <strain evidence="2">IBT 23319</strain>
    </source>
</reference>
<proteinExistence type="predicted"/>
<protein>
    <recommendedName>
        <fullName evidence="4">Mg2+ transporter protein, CorA-like/Zinc transport protein ZntB</fullName>
    </recommendedName>
</protein>
<keyword evidence="1" id="KW-0812">Transmembrane</keyword>
<name>A0A9W9NWI6_PENCI</name>
<keyword evidence="1" id="KW-0472">Membrane</keyword>
<organism evidence="2 3">
    <name type="scientific">Penicillium citrinum</name>
    <dbReference type="NCBI Taxonomy" id="5077"/>
    <lineage>
        <taxon>Eukaryota</taxon>
        <taxon>Fungi</taxon>
        <taxon>Dikarya</taxon>
        <taxon>Ascomycota</taxon>
        <taxon>Pezizomycotina</taxon>
        <taxon>Eurotiomycetes</taxon>
        <taxon>Eurotiomycetidae</taxon>
        <taxon>Eurotiales</taxon>
        <taxon>Aspergillaceae</taxon>
        <taxon>Penicillium</taxon>
    </lineage>
</organism>
<evidence type="ECO:0000313" key="3">
    <source>
        <dbReference type="Proteomes" id="UP001147733"/>
    </source>
</evidence>
<evidence type="ECO:0000313" key="2">
    <source>
        <dbReference type="EMBL" id="KAJ5227383.1"/>
    </source>
</evidence>
<dbReference type="AlphaFoldDB" id="A0A9W9NWI6"/>
<keyword evidence="1" id="KW-1133">Transmembrane helix</keyword>
<dbReference type="Gene3D" id="1.20.58.340">
    <property type="entry name" value="Magnesium transport protein CorA, transmembrane region"/>
    <property type="match status" value="1"/>
</dbReference>
<keyword evidence="3" id="KW-1185">Reference proteome</keyword>
<comment type="caution">
    <text evidence="2">The sequence shown here is derived from an EMBL/GenBank/DDBJ whole genome shotgun (WGS) entry which is preliminary data.</text>
</comment>
<reference evidence="2" key="2">
    <citation type="journal article" date="2023" name="IMA Fungus">
        <title>Comparative genomic study of the Penicillium genus elucidates a diverse pangenome and 15 lateral gene transfer events.</title>
        <authorList>
            <person name="Petersen C."/>
            <person name="Sorensen T."/>
            <person name="Nielsen M.R."/>
            <person name="Sondergaard T.E."/>
            <person name="Sorensen J.L."/>
            <person name="Fitzpatrick D.A."/>
            <person name="Frisvad J.C."/>
            <person name="Nielsen K.L."/>
        </authorList>
    </citation>
    <scope>NUCLEOTIDE SEQUENCE</scope>
    <source>
        <strain evidence="2">IBT 23319</strain>
    </source>
</reference>
<gene>
    <name evidence="2" type="ORF">N7469_007389</name>
</gene>
<feature type="transmembrane region" description="Helical" evidence="1">
    <location>
        <begin position="483"/>
        <end position="504"/>
    </location>
</feature>
<dbReference type="Proteomes" id="UP001147733">
    <property type="component" value="Unassembled WGS sequence"/>
</dbReference>
<accession>A0A9W9NWI6</accession>
<feature type="transmembrane region" description="Helical" evidence="1">
    <location>
        <begin position="450"/>
        <end position="471"/>
    </location>
</feature>
<evidence type="ECO:0008006" key="4">
    <source>
        <dbReference type="Google" id="ProtNLM"/>
    </source>
</evidence>
<dbReference type="GeneID" id="81385474"/>